<evidence type="ECO:0000256" key="3">
    <source>
        <dbReference type="ARBA" id="ARBA00011245"/>
    </source>
</evidence>
<dbReference type="CDD" id="cd06558">
    <property type="entry name" value="crotonase-like"/>
    <property type="match status" value="1"/>
</dbReference>
<keyword evidence="10" id="KW-0413">Isomerase</keyword>
<dbReference type="InterPro" id="IPR006108">
    <property type="entry name" value="3HC_DH_C"/>
</dbReference>
<accession>A0A2P8FJ29</accession>
<feature type="domain" description="3-hydroxyacyl-CoA dehydrogenase NAD binding" evidence="15">
    <location>
        <begin position="295"/>
        <end position="471"/>
    </location>
</feature>
<dbReference type="InterPro" id="IPR006176">
    <property type="entry name" value="3-OHacyl-CoA_DH_NAD-bd"/>
</dbReference>
<dbReference type="Pfam" id="PF00725">
    <property type="entry name" value="3HCDH"/>
    <property type="match status" value="2"/>
</dbReference>
<comment type="pathway">
    <text evidence="2">Lipid metabolism; fatty acid beta-oxidation.</text>
</comment>
<dbReference type="InterPro" id="IPR008927">
    <property type="entry name" value="6-PGluconate_DH-like_C_sf"/>
</dbReference>
<dbReference type="SUPFAM" id="SSF48179">
    <property type="entry name" value="6-phosphogluconate dehydrogenase C-terminal domain-like"/>
    <property type="match status" value="2"/>
</dbReference>
<keyword evidence="11" id="KW-0456">Lyase</keyword>
<evidence type="ECO:0000256" key="11">
    <source>
        <dbReference type="ARBA" id="ARBA00023239"/>
    </source>
</evidence>
<evidence type="ECO:0000256" key="12">
    <source>
        <dbReference type="ARBA" id="ARBA00023268"/>
    </source>
</evidence>
<keyword evidence="9" id="KW-0576">Peroxisome</keyword>
<evidence type="ECO:0000256" key="1">
    <source>
        <dbReference type="ARBA" id="ARBA00004275"/>
    </source>
</evidence>
<keyword evidence="12" id="KW-0511">Multifunctional enzyme</keyword>
<dbReference type="UniPathway" id="UPA00659"/>
<evidence type="ECO:0000256" key="5">
    <source>
        <dbReference type="ARBA" id="ARBA00022963"/>
    </source>
</evidence>
<keyword evidence="7" id="KW-0520">NAD</keyword>
<name>A0A2P8FJ29_9RHOB</name>
<dbReference type="Gene3D" id="3.90.226.10">
    <property type="entry name" value="2-enoyl-CoA Hydratase, Chain A, domain 1"/>
    <property type="match status" value="1"/>
</dbReference>
<dbReference type="GO" id="GO:0003857">
    <property type="term" value="F:(3S)-3-hydroxyacyl-CoA dehydrogenase (NAD+) activity"/>
    <property type="evidence" value="ECO:0007669"/>
    <property type="project" value="UniProtKB-EC"/>
</dbReference>
<dbReference type="Pfam" id="PF02737">
    <property type="entry name" value="3HCDH_N"/>
    <property type="match status" value="1"/>
</dbReference>
<dbReference type="OrthoDB" id="9771883at2"/>
<dbReference type="InterPro" id="IPR036291">
    <property type="entry name" value="NAD(P)-bd_dom_sf"/>
</dbReference>
<comment type="caution">
    <text evidence="16">The sequence shown here is derived from an EMBL/GenBank/DDBJ whole genome shotgun (WGS) entry which is preliminary data.</text>
</comment>
<organism evidence="16 17">
    <name type="scientific">Shimia abyssi</name>
    <dbReference type="NCBI Taxonomy" id="1662395"/>
    <lineage>
        <taxon>Bacteria</taxon>
        <taxon>Pseudomonadati</taxon>
        <taxon>Pseudomonadota</taxon>
        <taxon>Alphaproteobacteria</taxon>
        <taxon>Rhodobacterales</taxon>
        <taxon>Roseobacteraceae</taxon>
    </lineage>
</organism>
<keyword evidence="6" id="KW-0560">Oxidoreductase</keyword>
<keyword evidence="8" id="KW-0443">Lipid metabolism</keyword>
<sequence length="692" mass="73579">MSNTVGFQTEQGIAVLTMGQAPTNALTAEMRGNLLSCFSRALADSDIHAIVVTGSGKVFSTGLNLTEIEAEATAPSITELFRTIENSPKPVIAVLNGGALGPGFGLALACHYRVARAGVHVGFPEVTIGLLPEGGTIQRVARIGGAQTAMDLVATGRRIAVEADVLQPFVDQATTSDEIDVARKFASHLVKAGKTPRRSCDRIEGVVDGTAFQGALGGWRSKVGVRAEVAPREILRCVEAAGLLPFDVGIEFEAAALDVLRASDQSKALRHLFKAERRAVRFPELATGKVKRLDHVGIIGADVRGCGMALMCLLSGRKVTLVDKDTAHAEQAAARVASMLRRAISQAQLPDDRLAPVLANLTTSSELAALAHADLVIEMAGQDAIVRADLFKALADHLSPDAIMTTASSLADITHLASGTQHPERVAGIHIPLPIRTTRLAEIAVHRGCDGDVVASLHGFVQSLGKVPVRSGAVPGLIGDRVAAACLYAADELVVSGITPDRVDRAMRMWGMARGPFQAADAIGLDRIKVRQQMFGYTAGQPVLDKLLQLGRLGRKARAGFFEYAPDQANNMAPPELQNVLAEIWQSNDIQPRELDAATIQTRCLAAMANEGARLLKLGVAQRPSDIDVVMTLGHGFPNWRGGPMQAADAFGLLALRGKLRDYTEHDAEFWAPETHFDLLIKNGAGFASLND</sequence>
<evidence type="ECO:0000259" key="14">
    <source>
        <dbReference type="Pfam" id="PF00725"/>
    </source>
</evidence>
<dbReference type="EMBL" id="PYGJ01000001">
    <property type="protein sequence ID" value="PSL21732.1"/>
    <property type="molecule type" value="Genomic_DNA"/>
</dbReference>
<feature type="domain" description="3-hydroxyacyl-CoA dehydrogenase C-terminal" evidence="14">
    <location>
        <begin position="601"/>
        <end position="663"/>
    </location>
</feature>
<keyword evidence="4" id="KW-0276">Fatty acid metabolism</keyword>
<evidence type="ECO:0000256" key="4">
    <source>
        <dbReference type="ARBA" id="ARBA00022832"/>
    </source>
</evidence>
<dbReference type="GO" id="GO:0004300">
    <property type="term" value="F:enoyl-CoA hydratase activity"/>
    <property type="evidence" value="ECO:0007669"/>
    <property type="project" value="UniProtKB-ARBA"/>
</dbReference>
<comment type="subcellular location">
    <subcellularLocation>
        <location evidence="1">Peroxisome</location>
    </subcellularLocation>
</comment>
<dbReference type="InterPro" id="IPR029045">
    <property type="entry name" value="ClpP/crotonase-like_dom_sf"/>
</dbReference>
<keyword evidence="5" id="KW-0442">Lipid degradation</keyword>
<evidence type="ECO:0000313" key="17">
    <source>
        <dbReference type="Proteomes" id="UP000240418"/>
    </source>
</evidence>
<dbReference type="GO" id="GO:0006635">
    <property type="term" value="P:fatty acid beta-oxidation"/>
    <property type="evidence" value="ECO:0007669"/>
    <property type="project" value="UniProtKB-UniPathway"/>
</dbReference>
<evidence type="ECO:0000256" key="9">
    <source>
        <dbReference type="ARBA" id="ARBA00023140"/>
    </source>
</evidence>
<evidence type="ECO:0000259" key="15">
    <source>
        <dbReference type="Pfam" id="PF02737"/>
    </source>
</evidence>
<dbReference type="RefSeq" id="WP_106606460.1">
    <property type="nucleotide sequence ID" value="NZ_PYGJ01000001.1"/>
</dbReference>
<dbReference type="Gene3D" id="3.40.50.720">
    <property type="entry name" value="NAD(P)-binding Rossmann-like Domain"/>
    <property type="match status" value="1"/>
</dbReference>
<dbReference type="Proteomes" id="UP000240418">
    <property type="component" value="Unassembled WGS sequence"/>
</dbReference>
<comment type="subunit">
    <text evidence="3">Monomer.</text>
</comment>
<feature type="domain" description="3-hydroxyacyl-CoA dehydrogenase C-terminal" evidence="14">
    <location>
        <begin position="476"/>
        <end position="564"/>
    </location>
</feature>
<evidence type="ECO:0000256" key="8">
    <source>
        <dbReference type="ARBA" id="ARBA00023098"/>
    </source>
</evidence>
<evidence type="ECO:0000313" key="16">
    <source>
        <dbReference type="EMBL" id="PSL21732.1"/>
    </source>
</evidence>
<dbReference type="Pfam" id="PF00378">
    <property type="entry name" value="ECH_1"/>
    <property type="match status" value="1"/>
</dbReference>
<dbReference type="SUPFAM" id="SSF51735">
    <property type="entry name" value="NAD(P)-binding Rossmann-fold domains"/>
    <property type="match status" value="1"/>
</dbReference>
<dbReference type="GO" id="GO:0016853">
    <property type="term" value="F:isomerase activity"/>
    <property type="evidence" value="ECO:0007669"/>
    <property type="project" value="UniProtKB-KW"/>
</dbReference>
<evidence type="ECO:0000256" key="6">
    <source>
        <dbReference type="ARBA" id="ARBA00023002"/>
    </source>
</evidence>
<dbReference type="Gene3D" id="1.10.1040.50">
    <property type="match status" value="1"/>
</dbReference>
<gene>
    <name evidence="16" type="ORF">CLV88_101156</name>
</gene>
<evidence type="ECO:0000256" key="10">
    <source>
        <dbReference type="ARBA" id="ARBA00023235"/>
    </source>
</evidence>
<keyword evidence="17" id="KW-1185">Reference proteome</keyword>
<comment type="catalytic activity">
    <reaction evidence="13">
        <text>a (3S)-3-hydroxyacyl-CoA + NAD(+) = a 3-oxoacyl-CoA + NADH + H(+)</text>
        <dbReference type="Rhea" id="RHEA:22432"/>
        <dbReference type="ChEBI" id="CHEBI:15378"/>
        <dbReference type="ChEBI" id="CHEBI:57318"/>
        <dbReference type="ChEBI" id="CHEBI:57540"/>
        <dbReference type="ChEBI" id="CHEBI:57945"/>
        <dbReference type="ChEBI" id="CHEBI:90726"/>
        <dbReference type="EC" id="1.1.1.35"/>
    </reaction>
</comment>
<dbReference type="InterPro" id="IPR001753">
    <property type="entry name" value="Enoyl-CoA_hydra/iso"/>
</dbReference>
<evidence type="ECO:0000256" key="7">
    <source>
        <dbReference type="ARBA" id="ARBA00023027"/>
    </source>
</evidence>
<protein>
    <submittedName>
        <fullName evidence="16">3-hydroxyacyl-CoA dehydrogenase</fullName>
    </submittedName>
</protein>
<proteinExistence type="predicted"/>
<dbReference type="SUPFAM" id="SSF52096">
    <property type="entry name" value="ClpP/crotonase"/>
    <property type="match status" value="1"/>
</dbReference>
<dbReference type="PANTHER" id="PTHR23309:SF49">
    <property type="entry name" value="PEROXISOMAL BIFUNCTIONAL ENZYME"/>
    <property type="match status" value="1"/>
</dbReference>
<reference evidence="16 17" key="1">
    <citation type="submission" date="2018-03" db="EMBL/GenBank/DDBJ databases">
        <title>Genomic Encyclopedia of Archaeal and Bacterial Type Strains, Phase II (KMG-II): from individual species to whole genera.</title>
        <authorList>
            <person name="Goeker M."/>
        </authorList>
    </citation>
    <scope>NUCLEOTIDE SEQUENCE [LARGE SCALE GENOMIC DNA]</scope>
    <source>
        <strain evidence="16 17">DSM 100673</strain>
    </source>
</reference>
<evidence type="ECO:0000256" key="13">
    <source>
        <dbReference type="ARBA" id="ARBA00049556"/>
    </source>
</evidence>
<evidence type="ECO:0000256" key="2">
    <source>
        <dbReference type="ARBA" id="ARBA00005005"/>
    </source>
</evidence>
<dbReference type="AlphaFoldDB" id="A0A2P8FJ29"/>
<dbReference type="PANTHER" id="PTHR23309">
    <property type="entry name" value="3-HYDROXYACYL-COA DEHYROGENASE"/>
    <property type="match status" value="1"/>
</dbReference>
<dbReference type="GO" id="GO:0070403">
    <property type="term" value="F:NAD+ binding"/>
    <property type="evidence" value="ECO:0007669"/>
    <property type="project" value="InterPro"/>
</dbReference>